<evidence type="ECO:0000256" key="2">
    <source>
        <dbReference type="ARBA" id="ARBA00012074"/>
    </source>
</evidence>
<gene>
    <name evidence="6" type="ORF">JBJ86_16715</name>
</gene>
<dbReference type="EMBL" id="DACWHX010000151">
    <property type="protein sequence ID" value="HAU1881881.1"/>
    <property type="molecule type" value="Genomic_DNA"/>
</dbReference>
<dbReference type="GO" id="GO:0046917">
    <property type="term" value="F:triphosphoribosyl-dephospho-CoA synthase activity"/>
    <property type="evidence" value="ECO:0007669"/>
    <property type="project" value="UniProtKB-EC"/>
</dbReference>
<name>A0AAN5PMW8_LEGPN</name>
<dbReference type="Proteomes" id="UP000866496">
    <property type="component" value="Unassembled WGS sequence"/>
</dbReference>
<evidence type="ECO:0000256" key="3">
    <source>
        <dbReference type="ARBA" id="ARBA00022679"/>
    </source>
</evidence>
<accession>A0AAN5PMW8</accession>
<keyword evidence="5" id="KW-0067">ATP-binding</keyword>
<dbReference type="PANTHER" id="PTHR30201">
    <property type="entry name" value="TRIPHOSPHORIBOSYL-DEPHOSPHO-COA SYNTHASE"/>
    <property type="match status" value="1"/>
</dbReference>
<dbReference type="InterPro" id="IPR002736">
    <property type="entry name" value="CitG"/>
</dbReference>
<dbReference type="AlphaFoldDB" id="A0AAN5PMW8"/>
<dbReference type="GO" id="GO:0005524">
    <property type="term" value="F:ATP binding"/>
    <property type="evidence" value="ECO:0007669"/>
    <property type="project" value="UniProtKB-KW"/>
</dbReference>
<reference evidence="6" key="1">
    <citation type="journal article" date="2018" name="Genome Biol.">
        <title>SKESA: strategic k-mer extension for scrupulous assemblies.</title>
        <authorList>
            <person name="Souvorov A."/>
            <person name="Agarwala R."/>
            <person name="Lipman D.J."/>
        </authorList>
    </citation>
    <scope>NUCLEOTIDE SEQUENCE</scope>
    <source>
        <strain evidence="6">AZ00058701</strain>
    </source>
</reference>
<reference evidence="6" key="2">
    <citation type="submission" date="2019-10" db="EMBL/GenBank/DDBJ databases">
        <authorList>
            <consortium name="NCBI Pathogen Detection Project"/>
        </authorList>
    </citation>
    <scope>NUCLEOTIDE SEQUENCE</scope>
    <source>
        <strain evidence="6">AZ00058701</strain>
    </source>
</reference>
<keyword evidence="4" id="KW-0547">Nucleotide-binding</keyword>
<dbReference type="Pfam" id="PF01874">
    <property type="entry name" value="CitG"/>
    <property type="match status" value="1"/>
</dbReference>
<dbReference type="GO" id="GO:0051191">
    <property type="term" value="P:prosthetic group biosynthetic process"/>
    <property type="evidence" value="ECO:0007669"/>
    <property type="project" value="TreeGrafter"/>
</dbReference>
<dbReference type="Gene3D" id="1.10.4200.10">
    <property type="entry name" value="Triphosphoribosyl-dephospho-CoA protein"/>
    <property type="match status" value="1"/>
</dbReference>
<sequence>MQTFQHSLPNPYKIARYFAKKAVQALYDEVALYPKPGLVSFIDSGAHQDMNGALFFRSLFGLRHYFFQVGLHTALGSSPKKLVTFGLNAEKTMLKITGGINTHRGAIFALGILCTSICKLSAKYHAFSAEDLHYAIIDQWAQYLEKEHQNSDTHGTLVTKRYAVPDAKQTAIQGYKAVFHTYNELSNIIHDQTFFGLLAYQRLLLAIDDINILYRTGPEGLEFARYHVQQ</sequence>
<proteinExistence type="predicted"/>
<keyword evidence="3" id="KW-0808">Transferase</keyword>
<comment type="catalytic activity">
    <reaction evidence="1">
        <text>3'-dephospho-CoA + ATP = 2'-(5''-triphospho-alpha-D-ribosyl)-3'-dephospho-CoA + adenine</text>
        <dbReference type="Rhea" id="RHEA:15117"/>
        <dbReference type="ChEBI" id="CHEBI:16708"/>
        <dbReference type="ChEBI" id="CHEBI:30616"/>
        <dbReference type="ChEBI" id="CHEBI:57328"/>
        <dbReference type="ChEBI" id="CHEBI:61378"/>
        <dbReference type="EC" id="2.4.2.52"/>
    </reaction>
</comment>
<dbReference type="EC" id="2.4.2.52" evidence="2"/>
<feature type="non-terminal residue" evidence="6">
    <location>
        <position position="230"/>
    </location>
</feature>
<evidence type="ECO:0000313" key="6">
    <source>
        <dbReference type="EMBL" id="HAU1881881.1"/>
    </source>
</evidence>
<evidence type="ECO:0000313" key="7">
    <source>
        <dbReference type="Proteomes" id="UP000866496"/>
    </source>
</evidence>
<organism evidence="6 7">
    <name type="scientific">Legionella pneumophila</name>
    <dbReference type="NCBI Taxonomy" id="446"/>
    <lineage>
        <taxon>Bacteria</taxon>
        <taxon>Pseudomonadati</taxon>
        <taxon>Pseudomonadota</taxon>
        <taxon>Gammaproteobacteria</taxon>
        <taxon>Legionellales</taxon>
        <taxon>Legionellaceae</taxon>
        <taxon>Legionella</taxon>
    </lineage>
</organism>
<dbReference type="PANTHER" id="PTHR30201:SF2">
    <property type="entry name" value="2-(5''-TRIPHOSPHORIBOSYL)-3'-DEPHOSPHOCOENZYME-A SYNTHASE"/>
    <property type="match status" value="1"/>
</dbReference>
<comment type="caution">
    <text evidence="6">The sequence shown here is derived from an EMBL/GenBank/DDBJ whole genome shotgun (WGS) entry which is preliminary data.</text>
</comment>
<protein>
    <recommendedName>
        <fullName evidence="2">triphosphoribosyl-dephospho-CoA synthase</fullName>
        <ecNumber evidence="2">2.4.2.52</ecNumber>
    </recommendedName>
</protein>
<evidence type="ECO:0000256" key="1">
    <source>
        <dbReference type="ARBA" id="ARBA00001210"/>
    </source>
</evidence>
<evidence type="ECO:0000256" key="4">
    <source>
        <dbReference type="ARBA" id="ARBA00022741"/>
    </source>
</evidence>
<evidence type="ECO:0000256" key="5">
    <source>
        <dbReference type="ARBA" id="ARBA00022840"/>
    </source>
</evidence>